<dbReference type="EMBL" id="BQKY01000007">
    <property type="protein sequence ID" value="GJN90522.1"/>
    <property type="molecule type" value="Genomic_DNA"/>
</dbReference>
<dbReference type="AlphaFoldDB" id="A0AAV5GME2"/>
<proteinExistence type="predicted"/>
<reference evidence="1 2" key="1">
    <citation type="submission" date="2021-12" db="EMBL/GenBank/DDBJ databases">
        <title>High titer production of polyol ester of fatty acids by Rhodotorula paludigena BS15 towards product separation-free biomass refinery.</title>
        <authorList>
            <person name="Mano J."/>
            <person name="Ono H."/>
            <person name="Tanaka T."/>
            <person name="Naito K."/>
            <person name="Sushida H."/>
            <person name="Ike M."/>
            <person name="Tokuyasu K."/>
            <person name="Kitaoka M."/>
        </authorList>
    </citation>
    <scope>NUCLEOTIDE SEQUENCE [LARGE SCALE GENOMIC DNA]</scope>
    <source>
        <strain evidence="1 2">BS15</strain>
    </source>
</reference>
<evidence type="ECO:0000313" key="2">
    <source>
        <dbReference type="Proteomes" id="UP001342314"/>
    </source>
</evidence>
<sequence>MAEHNGPRRWLGRQGGLSVSQLLGPPDAEPTPVRGAEPPAVTVTHAEQDRVYLWDQGENIPHGLHHLPREPYVRLDRSHSAAEALDDIRLQYHTEFFVTWFRQWCLPRLRGIDWTYEAYVPVSGPGQGTPQSWRNGIHVLDGFEPLPPNVEWTMEVPPSNHEHSPPHAIPWIVTFHLDHGTHVQLVYVRVIFARAITEAERRRKAAHQVGELL</sequence>
<dbReference type="Proteomes" id="UP001342314">
    <property type="component" value="Unassembled WGS sequence"/>
</dbReference>
<protein>
    <submittedName>
        <fullName evidence="1">Uncharacterized protein</fullName>
    </submittedName>
</protein>
<keyword evidence="2" id="KW-1185">Reference proteome</keyword>
<name>A0AAV5GME2_9BASI</name>
<accession>A0AAV5GME2</accession>
<organism evidence="1 2">
    <name type="scientific">Rhodotorula paludigena</name>
    <dbReference type="NCBI Taxonomy" id="86838"/>
    <lineage>
        <taxon>Eukaryota</taxon>
        <taxon>Fungi</taxon>
        <taxon>Dikarya</taxon>
        <taxon>Basidiomycota</taxon>
        <taxon>Pucciniomycotina</taxon>
        <taxon>Microbotryomycetes</taxon>
        <taxon>Sporidiobolales</taxon>
        <taxon>Sporidiobolaceae</taxon>
        <taxon>Rhodotorula</taxon>
    </lineage>
</organism>
<comment type="caution">
    <text evidence="1">The sequence shown here is derived from an EMBL/GenBank/DDBJ whole genome shotgun (WGS) entry which is preliminary data.</text>
</comment>
<evidence type="ECO:0000313" key="1">
    <source>
        <dbReference type="EMBL" id="GJN90522.1"/>
    </source>
</evidence>
<gene>
    <name evidence="1" type="ORF">Rhopal_003533-T1</name>
</gene>